<feature type="domain" description="CBS" evidence="3">
    <location>
        <begin position="7"/>
        <end position="69"/>
    </location>
</feature>
<feature type="domain" description="CBS" evidence="3">
    <location>
        <begin position="76"/>
        <end position="132"/>
    </location>
</feature>
<evidence type="ECO:0000313" key="5">
    <source>
        <dbReference type="Proteomes" id="UP000295135"/>
    </source>
</evidence>
<dbReference type="SMART" id="SM00116">
    <property type="entry name" value="CBS"/>
    <property type="match status" value="2"/>
</dbReference>
<keyword evidence="1 2" id="KW-0129">CBS domain</keyword>
<dbReference type="InterPro" id="IPR051257">
    <property type="entry name" value="Diverse_CBS-Domain"/>
</dbReference>
<keyword evidence="5" id="KW-1185">Reference proteome</keyword>
<proteinExistence type="predicted"/>
<dbReference type="PANTHER" id="PTHR43080">
    <property type="entry name" value="CBS DOMAIN-CONTAINING PROTEIN CBSX3, MITOCHONDRIAL"/>
    <property type="match status" value="1"/>
</dbReference>
<dbReference type="AlphaFoldDB" id="A0A4R3JXY9"/>
<sequence>MAIGEVCNREVVIAETGMAVPEAARLMRQYHVGTLVVVEDVEGRRRPLGMVTDRDIAIEVVAAGVDPDSLTVGDIMATDLASVREDVGVFDTIRYMRSRGVRRVPVVDNGGWLIGIVTLDDLFELLAEELSEMADMISRGRQREAATRT</sequence>
<evidence type="ECO:0000256" key="2">
    <source>
        <dbReference type="PROSITE-ProRule" id="PRU00703"/>
    </source>
</evidence>
<dbReference type="EMBL" id="SLZY01000002">
    <property type="protein sequence ID" value="TCS73379.1"/>
    <property type="molecule type" value="Genomic_DNA"/>
</dbReference>
<evidence type="ECO:0000259" key="3">
    <source>
        <dbReference type="PROSITE" id="PS51371"/>
    </source>
</evidence>
<dbReference type="InterPro" id="IPR000644">
    <property type="entry name" value="CBS_dom"/>
</dbReference>
<dbReference type="OrthoDB" id="9794094at2"/>
<dbReference type="CDD" id="cd17775">
    <property type="entry name" value="CBS_pair_bact_arch"/>
    <property type="match status" value="1"/>
</dbReference>
<name>A0A4R3JXY9_9PROT</name>
<dbReference type="InterPro" id="IPR046342">
    <property type="entry name" value="CBS_dom_sf"/>
</dbReference>
<reference evidence="4 5" key="1">
    <citation type="submission" date="2019-03" db="EMBL/GenBank/DDBJ databases">
        <title>Genomic Encyclopedia of Type Strains, Phase IV (KMG-IV): sequencing the most valuable type-strain genomes for metagenomic binning, comparative biology and taxonomic classification.</title>
        <authorList>
            <person name="Goeker M."/>
        </authorList>
    </citation>
    <scope>NUCLEOTIDE SEQUENCE [LARGE SCALE GENOMIC DNA]</scope>
    <source>
        <strain evidence="4 5">DSM 103923</strain>
    </source>
</reference>
<dbReference type="SUPFAM" id="SSF54631">
    <property type="entry name" value="CBS-domain pair"/>
    <property type="match status" value="1"/>
</dbReference>
<dbReference type="Pfam" id="PF00571">
    <property type="entry name" value="CBS"/>
    <property type="match status" value="2"/>
</dbReference>
<dbReference type="Proteomes" id="UP000295135">
    <property type="component" value="Unassembled WGS sequence"/>
</dbReference>
<dbReference type="Gene3D" id="3.10.580.10">
    <property type="entry name" value="CBS-domain"/>
    <property type="match status" value="1"/>
</dbReference>
<evidence type="ECO:0000313" key="4">
    <source>
        <dbReference type="EMBL" id="TCS73379.1"/>
    </source>
</evidence>
<evidence type="ECO:0000256" key="1">
    <source>
        <dbReference type="ARBA" id="ARBA00023122"/>
    </source>
</evidence>
<comment type="caution">
    <text evidence="4">The sequence shown here is derived from an EMBL/GenBank/DDBJ whole genome shotgun (WGS) entry which is preliminary data.</text>
</comment>
<gene>
    <name evidence="4" type="ORF">EDC61_102149</name>
</gene>
<accession>A0A4R3JXY9</accession>
<dbReference type="RefSeq" id="WP_126458657.1">
    <property type="nucleotide sequence ID" value="NZ_AP018721.1"/>
</dbReference>
<dbReference type="PANTHER" id="PTHR43080:SF2">
    <property type="entry name" value="CBS DOMAIN-CONTAINING PROTEIN"/>
    <property type="match status" value="1"/>
</dbReference>
<organism evidence="4 5">
    <name type="scientific">Sulfuritortus calidifontis</name>
    <dbReference type="NCBI Taxonomy" id="1914471"/>
    <lineage>
        <taxon>Bacteria</taxon>
        <taxon>Pseudomonadati</taxon>
        <taxon>Pseudomonadota</taxon>
        <taxon>Betaproteobacteria</taxon>
        <taxon>Nitrosomonadales</taxon>
        <taxon>Thiobacillaceae</taxon>
        <taxon>Sulfuritortus</taxon>
    </lineage>
</organism>
<dbReference type="PROSITE" id="PS51371">
    <property type="entry name" value="CBS"/>
    <property type="match status" value="2"/>
</dbReference>
<protein>
    <submittedName>
        <fullName evidence="4">CBS domain protein</fullName>
    </submittedName>
</protein>